<dbReference type="KEGG" id="sbat:G4Z16_04705"/>
<keyword evidence="4" id="KW-1185">Reference proteome</keyword>
<keyword evidence="2" id="KW-0732">Signal</keyword>
<name>A0A7T1T3N6_9ACTN</name>
<organism evidence="3 4">
    <name type="scientific">Streptomyces bathyalis</name>
    <dbReference type="NCBI Taxonomy" id="2710756"/>
    <lineage>
        <taxon>Bacteria</taxon>
        <taxon>Bacillati</taxon>
        <taxon>Actinomycetota</taxon>
        <taxon>Actinomycetes</taxon>
        <taxon>Kitasatosporales</taxon>
        <taxon>Streptomycetaceae</taxon>
        <taxon>Streptomyces</taxon>
    </lineage>
</organism>
<evidence type="ECO:0000313" key="4">
    <source>
        <dbReference type="Proteomes" id="UP000595046"/>
    </source>
</evidence>
<dbReference type="EMBL" id="CP048882">
    <property type="protein sequence ID" value="QPP05811.1"/>
    <property type="molecule type" value="Genomic_DNA"/>
</dbReference>
<dbReference type="RefSeq" id="WP_197349328.1">
    <property type="nucleotide sequence ID" value="NZ_CP048882.1"/>
</dbReference>
<dbReference type="AlphaFoldDB" id="A0A7T1T3N6"/>
<sequence>MGWTRTRRAAASAALAGALAVVATTLPPAAAESRTGATASSGAVTATKPTDPRTPQPPQLPRDFRGKGKWIVRDLGITVPFTWEGKNGDSQMTAGGPQYPIWFTNLIYRNTLYTITFKWPGLNVHSCSRVPGFNRNTLNRFLEGSRFVGRETLHLNKPRQVNHWRVGVVLPQRPPGLHLRFPLALADVYVDQRNRGTFWQLLQFGLQNLYDPELDEWAKMDSFVHKPGKVKLPAECAAPGTQGSASKRS</sequence>
<evidence type="ECO:0000256" key="2">
    <source>
        <dbReference type="SAM" id="SignalP"/>
    </source>
</evidence>
<protein>
    <submittedName>
        <fullName evidence="3">Uncharacterized protein</fullName>
    </submittedName>
</protein>
<accession>A0A7T1T3N6</accession>
<gene>
    <name evidence="3" type="ORF">G4Z16_04705</name>
</gene>
<reference evidence="4" key="1">
    <citation type="submission" date="2020-02" db="EMBL/GenBank/DDBJ databases">
        <title>Streptomyces sp. ASO4wet.</title>
        <authorList>
            <person name="Risdian C."/>
            <person name="Landwehr W."/>
            <person name="Schupp P."/>
            <person name="Wink J."/>
        </authorList>
    </citation>
    <scope>NUCLEOTIDE SEQUENCE [LARGE SCALE GENOMIC DNA]</scope>
    <source>
        <strain evidence="4">ASO4wet</strain>
    </source>
</reference>
<feature type="compositionally biased region" description="Low complexity" evidence="1">
    <location>
        <begin position="31"/>
        <end position="47"/>
    </location>
</feature>
<evidence type="ECO:0000256" key="1">
    <source>
        <dbReference type="SAM" id="MobiDB-lite"/>
    </source>
</evidence>
<feature type="signal peptide" evidence="2">
    <location>
        <begin position="1"/>
        <end position="30"/>
    </location>
</feature>
<feature type="chain" id="PRO_5038384160" evidence="2">
    <location>
        <begin position="31"/>
        <end position="249"/>
    </location>
</feature>
<proteinExistence type="predicted"/>
<evidence type="ECO:0000313" key="3">
    <source>
        <dbReference type="EMBL" id="QPP05811.1"/>
    </source>
</evidence>
<feature type="region of interest" description="Disordered" evidence="1">
    <location>
        <begin position="31"/>
        <end position="65"/>
    </location>
</feature>
<dbReference type="Proteomes" id="UP000595046">
    <property type="component" value="Chromosome"/>
</dbReference>